<dbReference type="InterPro" id="IPR014710">
    <property type="entry name" value="RmlC-like_jellyroll"/>
</dbReference>
<dbReference type="SUPFAM" id="SSF51182">
    <property type="entry name" value="RmlC-like cupins"/>
    <property type="match status" value="1"/>
</dbReference>
<reference evidence="1 2" key="1">
    <citation type="submission" date="2019-03" db="EMBL/GenBank/DDBJ databases">
        <title>Genomic Encyclopedia of Type Strains, Phase IV (KMG-V): Genome sequencing to study the core and pangenomes of soil and plant-associated prokaryotes.</title>
        <authorList>
            <person name="Whitman W."/>
        </authorList>
    </citation>
    <scope>NUCLEOTIDE SEQUENCE [LARGE SCALE GENOMIC DNA]</scope>
    <source>
        <strain evidence="1 2">Hc14</strain>
    </source>
</reference>
<dbReference type="Pfam" id="PF05962">
    <property type="entry name" value="HutD"/>
    <property type="match status" value="1"/>
</dbReference>
<organism evidence="1 2">
    <name type="scientific">Rhizobium sullae</name>
    <name type="common">Rhizobium hedysari</name>
    <dbReference type="NCBI Taxonomy" id="50338"/>
    <lineage>
        <taxon>Bacteria</taxon>
        <taxon>Pseudomonadati</taxon>
        <taxon>Pseudomonadota</taxon>
        <taxon>Alphaproteobacteria</taxon>
        <taxon>Hyphomicrobiales</taxon>
        <taxon>Rhizobiaceae</taxon>
        <taxon>Rhizobium/Agrobacterium group</taxon>
        <taxon>Rhizobium</taxon>
    </lineage>
</organism>
<evidence type="ECO:0000313" key="2">
    <source>
        <dbReference type="Proteomes" id="UP000294576"/>
    </source>
</evidence>
<dbReference type="AlphaFoldDB" id="A0A4R3Q678"/>
<dbReference type="InterPro" id="IPR010282">
    <property type="entry name" value="Uncharacterised_HutD/Ves"/>
</dbReference>
<proteinExistence type="predicted"/>
<dbReference type="PANTHER" id="PTHR37943">
    <property type="entry name" value="PROTEIN VES"/>
    <property type="match status" value="1"/>
</dbReference>
<evidence type="ECO:0000313" key="1">
    <source>
        <dbReference type="EMBL" id="TCU13396.1"/>
    </source>
</evidence>
<gene>
    <name evidence="1" type="ORF">EV132_11294</name>
</gene>
<dbReference type="PANTHER" id="PTHR37943:SF1">
    <property type="entry name" value="PROTEIN VES"/>
    <property type="match status" value="1"/>
</dbReference>
<dbReference type="Proteomes" id="UP000294576">
    <property type="component" value="Unassembled WGS sequence"/>
</dbReference>
<dbReference type="RefSeq" id="WP_132565693.1">
    <property type="nucleotide sequence ID" value="NZ_SMBH01000012.1"/>
</dbReference>
<dbReference type="InterPro" id="IPR011051">
    <property type="entry name" value="RmlC_Cupin_sf"/>
</dbReference>
<dbReference type="CDD" id="cd20293">
    <property type="entry name" value="cupin_HutD_N"/>
    <property type="match status" value="1"/>
</dbReference>
<evidence type="ECO:0008006" key="3">
    <source>
        <dbReference type="Google" id="ProtNLM"/>
    </source>
</evidence>
<dbReference type="EMBL" id="SMBH01000012">
    <property type="protein sequence ID" value="TCU13396.1"/>
    <property type="molecule type" value="Genomic_DNA"/>
</dbReference>
<sequence>MPRTTILTVDTHRRMPWKNGGGETVEIAVSPQGSDLGDFDWRVSMAAVASDGPFSIFPGIDRTVSILAGNGMSLEIDGHEPVVLTQQSEPFAFAADIAVIARLQAGPITDLNVMTRRDGFAHKVERLHIGLNWSGTLPAALSLVLCHDGKAAFELAGEYGSLETGDVLMIEAHCGAALTLAGAAHCYLIGITAI</sequence>
<name>A0A4R3Q678_RHISU</name>
<accession>A0A4R3Q678</accession>
<protein>
    <recommendedName>
        <fullName evidence="3">HutD-family protein</fullName>
    </recommendedName>
</protein>
<dbReference type="Gene3D" id="2.60.120.10">
    <property type="entry name" value="Jelly Rolls"/>
    <property type="match status" value="1"/>
</dbReference>
<comment type="caution">
    <text evidence="1">The sequence shown here is derived from an EMBL/GenBank/DDBJ whole genome shotgun (WGS) entry which is preliminary data.</text>
</comment>